<dbReference type="OrthoDB" id="8197748at2759"/>
<accession>A0A4Z2F7S3</accession>
<evidence type="ECO:0000313" key="1">
    <source>
        <dbReference type="EMBL" id="TNN36362.1"/>
    </source>
</evidence>
<name>A0A4Z2F7S3_9TELE</name>
<organism evidence="1 2">
    <name type="scientific">Liparis tanakae</name>
    <name type="common">Tanaka's snailfish</name>
    <dbReference type="NCBI Taxonomy" id="230148"/>
    <lineage>
        <taxon>Eukaryota</taxon>
        <taxon>Metazoa</taxon>
        <taxon>Chordata</taxon>
        <taxon>Craniata</taxon>
        <taxon>Vertebrata</taxon>
        <taxon>Euteleostomi</taxon>
        <taxon>Actinopterygii</taxon>
        <taxon>Neopterygii</taxon>
        <taxon>Teleostei</taxon>
        <taxon>Neoteleostei</taxon>
        <taxon>Acanthomorphata</taxon>
        <taxon>Eupercaria</taxon>
        <taxon>Perciformes</taxon>
        <taxon>Cottioidei</taxon>
        <taxon>Cottales</taxon>
        <taxon>Liparidae</taxon>
        <taxon>Liparis</taxon>
    </lineage>
</organism>
<keyword evidence="2" id="KW-1185">Reference proteome</keyword>
<evidence type="ECO:0000313" key="2">
    <source>
        <dbReference type="Proteomes" id="UP000314294"/>
    </source>
</evidence>
<proteinExistence type="predicted"/>
<comment type="caution">
    <text evidence="1">The sequence shown here is derived from an EMBL/GenBank/DDBJ whole genome shotgun (WGS) entry which is preliminary data.</text>
</comment>
<gene>
    <name evidence="1" type="ORF">EYF80_053476</name>
</gene>
<reference evidence="1 2" key="1">
    <citation type="submission" date="2019-03" db="EMBL/GenBank/DDBJ databases">
        <title>First draft genome of Liparis tanakae, snailfish: a comprehensive survey of snailfish specific genes.</title>
        <authorList>
            <person name="Kim W."/>
            <person name="Song I."/>
            <person name="Jeong J.-H."/>
            <person name="Kim D."/>
            <person name="Kim S."/>
            <person name="Ryu S."/>
            <person name="Song J.Y."/>
            <person name="Lee S.K."/>
        </authorList>
    </citation>
    <scope>NUCLEOTIDE SEQUENCE [LARGE SCALE GENOMIC DNA]</scope>
    <source>
        <tissue evidence="1">Muscle</tissue>
    </source>
</reference>
<dbReference type="Proteomes" id="UP000314294">
    <property type="component" value="Unassembled WGS sequence"/>
</dbReference>
<protein>
    <submittedName>
        <fullName evidence="1">Uncharacterized protein</fullName>
    </submittedName>
</protein>
<sequence length="209" mass="23512">MDLPSRSHAQSFDSNCSAAESILLQDSVVHLEDSVVQREDSVVHLEDSVVQREDSVVHLEDSVVHLEDSVVHLEDSVVQREDSVVHLEDSVVHLEDSVVHREDSVVHLGSFVVAELLGPFEEQRAVMELQLQSDGLARRSVSHVKTQQRRPRLESPWGSSTCCRAELPNLIGATDRKLSFGEKFETPECGSDVHSIRIRSFFKIKYFSD</sequence>
<dbReference type="AlphaFoldDB" id="A0A4Z2F7S3"/>
<dbReference type="EMBL" id="SRLO01001628">
    <property type="protein sequence ID" value="TNN36362.1"/>
    <property type="molecule type" value="Genomic_DNA"/>
</dbReference>